<sequence length="215" mass="23209">MEHVQLGVAESAIMFALMAHGEEITNPKLKLIAPEVTPDRRRKLNELGLVESRQVGRPFVHSLTDAGWAWCAAELGAPPPKGSQGRDKTLYAVLAGVGRYLAASDTRLYEVFGAVAEPEADEVAAAGGLPLRARIVDAYRALARRPGAWVTIADLRQALPDVERSELDTELVVFQREPGVSLIQQENRALLTDADRAAAVQVGAQACHLLAIEES</sequence>
<gene>
    <name evidence="1" type="ORF">HH308_02685</name>
</gene>
<dbReference type="Proteomes" id="UP000550729">
    <property type="component" value="Unassembled WGS sequence"/>
</dbReference>
<reference evidence="1 2" key="1">
    <citation type="submission" date="2020-04" db="EMBL/GenBank/DDBJ databases">
        <title>Gordonia sp. nov. TBRC 11910.</title>
        <authorList>
            <person name="Suriyachadkun C."/>
        </authorList>
    </citation>
    <scope>NUCLEOTIDE SEQUENCE [LARGE SCALE GENOMIC DNA]</scope>
    <source>
        <strain evidence="1 2">TBRC 11910</strain>
    </source>
</reference>
<protein>
    <submittedName>
        <fullName evidence="1">MarR family transcriptional regulator</fullName>
    </submittedName>
</protein>
<accession>A0A848KXD1</accession>
<comment type="caution">
    <text evidence="1">The sequence shown here is derived from an EMBL/GenBank/DDBJ whole genome shotgun (WGS) entry which is preliminary data.</text>
</comment>
<dbReference type="AlphaFoldDB" id="A0A848KXD1"/>
<evidence type="ECO:0000313" key="2">
    <source>
        <dbReference type="Proteomes" id="UP000550729"/>
    </source>
</evidence>
<name>A0A848KXD1_9ACTN</name>
<dbReference type="EMBL" id="JABBNB010000002">
    <property type="protein sequence ID" value="NMO00118.1"/>
    <property type="molecule type" value="Genomic_DNA"/>
</dbReference>
<organism evidence="1 2">
    <name type="scientific">Gordonia asplenii</name>
    <dbReference type="NCBI Taxonomy" id="2725283"/>
    <lineage>
        <taxon>Bacteria</taxon>
        <taxon>Bacillati</taxon>
        <taxon>Actinomycetota</taxon>
        <taxon>Actinomycetes</taxon>
        <taxon>Mycobacteriales</taxon>
        <taxon>Gordoniaceae</taxon>
        <taxon>Gordonia</taxon>
    </lineage>
</organism>
<proteinExistence type="predicted"/>
<keyword evidence="2" id="KW-1185">Reference proteome</keyword>
<dbReference type="RefSeq" id="WP_170192634.1">
    <property type="nucleotide sequence ID" value="NZ_JABBNB010000002.1"/>
</dbReference>
<evidence type="ECO:0000313" key="1">
    <source>
        <dbReference type="EMBL" id="NMO00118.1"/>
    </source>
</evidence>